<name>A0A7S0WNW8_9CHLO</name>
<dbReference type="PANTHER" id="PTHR33129:SF1">
    <property type="entry name" value="ATP-BINDING PROTEIN"/>
    <property type="match status" value="1"/>
</dbReference>
<evidence type="ECO:0000313" key="2">
    <source>
        <dbReference type="EMBL" id="CAD8675569.1"/>
    </source>
</evidence>
<feature type="compositionally biased region" description="Low complexity" evidence="1">
    <location>
        <begin position="516"/>
        <end position="531"/>
    </location>
</feature>
<proteinExistence type="predicted"/>
<protein>
    <recommendedName>
        <fullName evidence="3">Crinkler (CRN) family protein</fullName>
    </recommendedName>
</protein>
<dbReference type="AlphaFoldDB" id="A0A7S0WNW8"/>
<feature type="region of interest" description="Disordered" evidence="1">
    <location>
        <begin position="503"/>
        <end position="543"/>
    </location>
</feature>
<sequence>MESPPWLQRLYALPRQGPDSITSDDMLRALLLIEELEPGLREGAVPEDASMAIKSIKLRLAKGSGAAGPAAAAAPPSTAPGGAGGARQNGAVVPEALVYDCPMANFWAGLRQAEIEGDFLKLPEGCFLLDDQDMGRELLIRGSYSALLRIVLALMLDDITKVAITGSPGIGKSYFLFYLMFTLATTLAQPVVVLHIRGLQRVLCFTGSTVLTGTLRDFYHQLDDPKTWYLVDEVEPVFCRAKTVLVSSPNRNIYHAFLKQRGATQRFMPVWTKDEIDLCRARLHTELEQEVVDDLWAKWGGRPRYVLEKALDPVVQASLDFAIYSCPDVMTLVRSLSEHGRVDKASDRLLTIEVGEDYATTRMAFASSYIAEGMSAQPLMNKQEEVQMWLRATEDNTIFGSLRGVLFERLAHRALQEGGEFDFRDLDGPEQGKVTITRSPLMPPFRSLGEVSQIPAGVYARLRSRTFAAVDALIKPNMLFQMSVGSEHPVKLAGLNAVMGTLSSTSSGGGCDRSNDSASNSRSGSDSGSKGDSSDEHNSMGGTAEVSAGVSAEEVQLFFVVPPAIFKTFKRQAFEQPKPEKGADPSSKPRKLKPVRPVRQLVLKVEFRARVAHARRAGLPQRMAFRV</sequence>
<dbReference type="PANTHER" id="PTHR33129">
    <property type="entry name" value="PROTEIN KINASE DOMAIN-CONTAINING PROTEIN-RELATED"/>
    <property type="match status" value="1"/>
</dbReference>
<evidence type="ECO:0000256" key="1">
    <source>
        <dbReference type="SAM" id="MobiDB-lite"/>
    </source>
</evidence>
<gene>
    <name evidence="2" type="ORF">CLEI1391_LOCUS6959</name>
</gene>
<feature type="region of interest" description="Disordered" evidence="1">
    <location>
        <begin position="572"/>
        <end position="594"/>
    </location>
</feature>
<accession>A0A7S0WNW8</accession>
<dbReference type="InterPro" id="IPR052980">
    <property type="entry name" value="Crinkler_effector"/>
</dbReference>
<reference evidence="2" key="1">
    <citation type="submission" date="2021-01" db="EMBL/GenBank/DDBJ databases">
        <authorList>
            <person name="Corre E."/>
            <person name="Pelletier E."/>
            <person name="Niang G."/>
            <person name="Scheremetjew M."/>
            <person name="Finn R."/>
            <person name="Kale V."/>
            <person name="Holt S."/>
            <person name="Cochrane G."/>
            <person name="Meng A."/>
            <person name="Brown T."/>
            <person name="Cohen L."/>
        </authorList>
    </citation>
    <scope>NUCLEOTIDE SEQUENCE</scope>
    <source>
        <strain evidence="2">SAG 11-49</strain>
    </source>
</reference>
<organism evidence="2">
    <name type="scientific">Chlamydomonas leiostraca</name>
    <dbReference type="NCBI Taxonomy" id="1034604"/>
    <lineage>
        <taxon>Eukaryota</taxon>
        <taxon>Viridiplantae</taxon>
        <taxon>Chlorophyta</taxon>
        <taxon>core chlorophytes</taxon>
        <taxon>Chlorophyceae</taxon>
        <taxon>CS clade</taxon>
        <taxon>Chlamydomonadales</taxon>
        <taxon>Chlamydomonadaceae</taxon>
        <taxon>Chlamydomonas</taxon>
    </lineage>
</organism>
<evidence type="ECO:0008006" key="3">
    <source>
        <dbReference type="Google" id="ProtNLM"/>
    </source>
</evidence>
<dbReference type="EMBL" id="HBFB01012310">
    <property type="protein sequence ID" value="CAD8675569.1"/>
    <property type="molecule type" value="Transcribed_RNA"/>
</dbReference>